<dbReference type="Proteomes" id="UP000255106">
    <property type="component" value="Unassembled WGS sequence"/>
</dbReference>
<reference evidence="1 2" key="1">
    <citation type="submission" date="2018-06" db="EMBL/GenBank/DDBJ databases">
        <authorList>
            <consortium name="Pathogen Informatics"/>
            <person name="Doyle S."/>
        </authorList>
    </citation>
    <scope>NUCLEOTIDE SEQUENCE [LARGE SCALE GENOMIC DNA]</scope>
    <source>
        <strain evidence="1 2">NCTC10005</strain>
    </source>
</reference>
<evidence type="ECO:0000313" key="2">
    <source>
        <dbReference type="Proteomes" id="UP000255106"/>
    </source>
</evidence>
<accession>A0A377M5S5</accession>
<name>A0A377M5S5_ENTCL</name>
<evidence type="ECO:0000313" key="1">
    <source>
        <dbReference type="EMBL" id="STQ13538.1"/>
    </source>
</evidence>
<dbReference type="AlphaFoldDB" id="A0A377M5S5"/>
<sequence>MALVEISNFPGTPKLRCRVPNGTLFYDWLAANDATFHRDLLIVRNGVRLGDDDELAFELSELDNIQIFDQPKGIVGDILSPIFKVVGQVFSFLAPKPAIANNGGNTVDSPNNSLTGQTNTARVYKAKPDIYGQIRSFPDLIQESVFEYVHQTSTDGGLKYVTEWMCIGIGKYDYESVRYSESSLGSLAGAEFQFFQPGEVIPQIVEGYGFDDVDGQEVPGQNEASDFPIETATANTVVSGTYSGGQIAMKIVKQAEFDYFMGLVLPHAVTFTINVTYSTASGNVTTDATFSGTLISAVETNDGAVVNPVQWYTFTMNQLQGPQDIPANATINTTKFILNDNEALIVGPFFSPVESTQLWLHTQSSLGGNKETNWKVVLWKIDDDYNQVPGTQQTFTYRQTTPHDSTSEVFYRTDKITPSGGFGKYAVSFQRTDNSSDASLLKVEEIHSINIRTNVVHQTDTLVRVKVRATENALGSRERKYNALVTRHTITYDLDTQTVDYTLRPSRSFADAVAHTWLIMGEQPVSSIDLYGLYSIAESLPDKRLGYFDYTFDDENDSLGDRVQAICNAASVVAYWDDGVLTFTRDQKVDYPAAVFNRANMKTDEYKMTYEATLPGGYDGVQVSYVHPTTNNKTYINYRVVNGAIVEQEAENPNKLEIVGFRNEYQARERALRETKRLIYSRVKMNAKVFEDGIIQVGSVIQMPDIYDSNQQQGYITGRTGNDFDTSEPITFSGDMFVLVTDSLGNPTLRYPATARSDTKYGFTAAIPNIQLNIWNGDTVQLPSRYLIATVEELDSQLWTVNSIKPNTDKHGISDRRGIQRRHLPIRTVPDQPNPATAPVFFMESIWLLHLLRILFRANHHATLSLTRVKLTSSLLRW</sequence>
<dbReference type="NCBIfam" id="NF040662">
    <property type="entry name" value="attach_TipJ_rel"/>
    <property type="match status" value="1"/>
</dbReference>
<gene>
    <name evidence="1" type="ORF">NCTC10005_06363</name>
</gene>
<protein>
    <recommendedName>
        <fullName evidence="3">MoaD/ThiS family protein</fullName>
    </recommendedName>
</protein>
<organism evidence="1 2">
    <name type="scientific">Enterobacter cloacae</name>
    <dbReference type="NCBI Taxonomy" id="550"/>
    <lineage>
        <taxon>Bacteria</taxon>
        <taxon>Pseudomonadati</taxon>
        <taxon>Pseudomonadota</taxon>
        <taxon>Gammaproteobacteria</taxon>
        <taxon>Enterobacterales</taxon>
        <taxon>Enterobacteriaceae</taxon>
        <taxon>Enterobacter</taxon>
        <taxon>Enterobacter cloacae complex</taxon>
    </lineage>
</organism>
<proteinExistence type="predicted"/>
<evidence type="ECO:0008006" key="3">
    <source>
        <dbReference type="Google" id="ProtNLM"/>
    </source>
</evidence>
<dbReference type="EMBL" id="UGJB01000004">
    <property type="protein sequence ID" value="STQ13538.1"/>
    <property type="molecule type" value="Genomic_DNA"/>
</dbReference>